<keyword evidence="3" id="KW-1185">Reference proteome</keyword>
<protein>
    <submittedName>
        <fullName evidence="2">L-ascorbate metabolism protein UlaG (Beta-lactamase superfamily)</fullName>
    </submittedName>
</protein>
<dbReference type="InterPro" id="IPR001279">
    <property type="entry name" value="Metallo-B-lactamas"/>
</dbReference>
<evidence type="ECO:0000313" key="2">
    <source>
        <dbReference type="EMBL" id="MBB6123921.1"/>
    </source>
</evidence>
<dbReference type="SUPFAM" id="SSF56281">
    <property type="entry name" value="Metallo-hydrolase/oxidoreductase"/>
    <property type="match status" value="1"/>
</dbReference>
<dbReference type="InterPro" id="IPR036866">
    <property type="entry name" value="RibonucZ/Hydroxyglut_hydro"/>
</dbReference>
<accession>A0A841J6U3</accession>
<dbReference type="PANTHER" id="PTHR15032:SF4">
    <property type="entry name" value="N-ACYL-PHOSPHATIDYLETHANOLAMINE-HYDROLYZING PHOSPHOLIPASE D"/>
    <property type="match status" value="1"/>
</dbReference>
<evidence type="ECO:0000259" key="1">
    <source>
        <dbReference type="Pfam" id="PF12706"/>
    </source>
</evidence>
<comment type="caution">
    <text evidence="2">The sequence shown here is derived from an EMBL/GenBank/DDBJ whole genome shotgun (WGS) entry which is preliminary data.</text>
</comment>
<reference evidence="2 3" key="1">
    <citation type="submission" date="2020-08" db="EMBL/GenBank/DDBJ databases">
        <title>Genomic Encyclopedia of Type Strains, Phase IV (KMG-IV): sequencing the most valuable type-strain genomes for metagenomic binning, comparative biology and taxonomic classification.</title>
        <authorList>
            <person name="Goeker M."/>
        </authorList>
    </citation>
    <scope>NUCLEOTIDE SEQUENCE [LARGE SCALE GENOMIC DNA]</scope>
    <source>
        <strain evidence="2 3">DSM 102255</strain>
    </source>
</reference>
<dbReference type="Proteomes" id="UP000552700">
    <property type="component" value="Unassembled WGS sequence"/>
</dbReference>
<dbReference type="GO" id="GO:0005737">
    <property type="term" value="C:cytoplasm"/>
    <property type="evidence" value="ECO:0007669"/>
    <property type="project" value="TreeGrafter"/>
</dbReference>
<dbReference type="Gene3D" id="3.60.15.10">
    <property type="entry name" value="Ribonuclease Z/Hydroxyacylglutathione hydrolase-like"/>
    <property type="match status" value="1"/>
</dbReference>
<gene>
    <name evidence="2" type="ORF">FHS92_001650</name>
</gene>
<dbReference type="EMBL" id="JACIJP010000002">
    <property type="protein sequence ID" value="MBB6123921.1"/>
    <property type="molecule type" value="Genomic_DNA"/>
</dbReference>
<dbReference type="PANTHER" id="PTHR15032">
    <property type="entry name" value="N-ACYL-PHOSPHATIDYLETHANOLAMINE-HYDROLYZING PHOSPHOLIPASE D"/>
    <property type="match status" value="1"/>
</dbReference>
<feature type="domain" description="Metallo-beta-lactamase" evidence="1">
    <location>
        <begin position="120"/>
        <end position="318"/>
    </location>
</feature>
<dbReference type="AlphaFoldDB" id="A0A841J6U3"/>
<name>A0A841J6U3_9SPHN</name>
<proteinExistence type="predicted"/>
<organism evidence="2 3">
    <name type="scientific">Sphingobium subterraneum</name>
    <dbReference type="NCBI Taxonomy" id="627688"/>
    <lineage>
        <taxon>Bacteria</taxon>
        <taxon>Pseudomonadati</taxon>
        <taxon>Pseudomonadota</taxon>
        <taxon>Alphaproteobacteria</taxon>
        <taxon>Sphingomonadales</taxon>
        <taxon>Sphingomonadaceae</taxon>
        <taxon>Sphingobium</taxon>
    </lineage>
</organism>
<sequence>MLRAAGWLGAAILWIVIALALAATLVPAFLDRIYYEGPHSGHFDGARFANPDGDIGFPVPPGAPRGNMLTRWLWVNLDRPPWPDHVDVRPTKPPARVTGSAMRATWVGHATVLVQAGGLNILTDPIWSDYASPLPGVGPKRVAQPGIAFAALPKIDIVVVSHNHYDHLDIPTLKRLWDRDRPLIVTALGNGKLLRDAGIGAREGDWGAQVDRPGAKVHILRNHHWSSRWGKDRNRALWSSFLIETGAGNVYFAGDTGAGDMRWPLEARRFGPIRLAIIPIGAFRFYPGQMDSEAHIGPRHAVQVFEALGASTALPIHWGTFRQTYEARDTPPEMLRLHLRCAGIAPNRFAPLAIGAAMNVPPYSFVRPGKQDAAACADRSPEMMRLR</sequence>
<dbReference type="RefSeq" id="WP_184079444.1">
    <property type="nucleotide sequence ID" value="NZ_JACIJP010000002.1"/>
</dbReference>
<evidence type="ECO:0000313" key="3">
    <source>
        <dbReference type="Proteomes" id="UP000552700"/>
    </source>
</evidence>
<dbReference type="Pfam" id="PF12706">
    <property type="entry name" value="Lactamase_B_2"/>
    <property type="match status" value="1"/>
</dbReference>